<dbReference type="Gene3D" id="3.30.1140.32">
    <property type="entry name" value="Ribosomal protein S3, C-terminal domain"/>
    <property type="match status" value="1"/>
</dbReference>
<dbReference type="Proteomes" id="UP000007241">
    <property type="component" value="Unassembled WGS sequence"/>
</dbReference>
<protein>
    <recommendedName>
        <fullName evidence="7">Ribosomal protein S3 C-terminal domain-containing protein</fullName>
    </recommendedName>
</protein>
<evidence type="ECO:0000256" key="4">
    <source>
        <dbReference type="SAM" id="MobiDB-lite"/>
    </source>
</evidence>
<keyword evidence="3" id="KW-0687">Ribonucleoprotein</keyword>
<dbReference type="AlphaFoldDB" id="F4P2J8"/>
<dbReference type="GO" id="GO:1990904">
    <property type="term" value="C:ribonucleoprotein complex"/>
    <property type="evidence" value="ECO:0007669"/>
    <property type="project" value="UniProtKB-KW"/>
</dbReference>
<evidence type="ECO:0008006" key="7">
    <source>
        <dbReference type="Google" id="ProtNLM"/>
    </source>
</evidence>
<accession>F4P2J8</accession>
<proteinExistence type="inferred from homology"/>
<sequence>MLNSQLTLHQPCPISSKGPAPHKLHNTHLQVMSPFHKKPLGAVDPFLNPIAIKSAKFAESVKSISQSDTAAHPSASSDSKQVTDIPFPNVLTRHMIQPITALAQGTPIGKIIGFKITSKGRKGPRSVKQSVDYGKLEAGSIANVGGVYVDYGKSFYVDKKGSTGIKVWITYGSN</sequence>
<dbReference type="HOGENOM" id="CLU_1539738_0_0_1"/>
<dbReference type="OrthoDB" id="2149573at2759"/>
<dbReference type="RefSeq" id="XP_006679187.1">
    <property type="nucleotide sequence ID" value="XM_006679124.1"/>
</dbReference>
<dbReference type="GO" id="GO:0005840">
    <property type="term" value="C:ribosome"/>
    <property type="evidence" value="ECO:0007669"/>
    <property type="project" value="UniProtKB-KW"/>
</dbReference>
<dbReference type="SUPFAM" id="SSF54821">
    <property type="entry name" value="Ribosomal protein S3 C-terminal domain"/>
    <property type="match status" value="1"/>
</dbReference>
<dbReference type="GeneID" id="18243321"/>
<evidence type="ECO:0000256" key="2">
    <source>
        <dbReference type="ARBA" id="ARBA00022980"/>
    </source>
</evidence>
<evidence type="ECO:0000256" key="3">
    <source>
        <dbReference type="ARBA" id="ARBA00023274"/>
    </source>
</evidence>
<keyword evidence="6" id="KW-1185">Reference proteome</keyword>
<dbReference type="InParanoid" id="F4P2J8"/>
<comment type="similarity">
    <text evidence="1">Belongs to the universal ribosomal protein uS3 family.</text>
</comment>
<dbReference type="EMBL" id="GL882884">
    <property type="protein sequence ID" value="EGF80146.1"/>
    <property type="molecule type" value="Genomic_DNA"/>
</dbReference>
<evidence type="ECO:0000313" key="6">
    <source>
        <dbReference type="Proteomes" id="UP000007241"/>
    </source>
</evidence>
<evidence type="ECO:0000313" key="5">
    <source>
        <dbReference type="EMBL" id="EGF80146.1"/>
    </source>
</evidence>
<feature type="region of interest" description="Disordered" evidence="4">
    <location>
        <begin position="1"/>
        <end position="23"/>
    </location>
</feature>
<organism evidence="5 6">
    <name type="scientific">Batrachochytrium dendrobatidis (strain JAM81 / FGSC 10211)</name>
    <name type="common">Frog chytrid fungus</name>
    <dbReference type="NCBI Taxonomy" id="684364"/>
    <lineage>
        <taxon>Eukaryota</taxon>
        <taxon>Fungi</taxon>
        <taxon>Fungi incertae sedis</taxon>
        <taxon>Chytridiomycota</taxon>
        <taxon>Chytridiomycota incertae sedis</taxon>
        <taxon>Chytridiomycetes</taxon>
        <taxon>Rhizophydiales</taxon>
        <taxon>Rhizophydiales incertae sedis</taxon>
        <taxon>Batrachochytrium</taxon>
    </lineage>
</organism>
<name>F4P2J8_BATDJ</name>
<keyword evidence="2" id="KW-0689">Ribosomal protein</keyword>
<reference evidence="5 6" key="1">
    <citation type="submission" date="2009-12" db="EMBL/GenBank/DDBJ databases">
        <title>The draft genome of Batrachochytrium dendrobatidis.</title>
        <authorList>
            <consortium name="US DOE Joint Genome Institute (JGI-PGF)"/>
            <person name="Kuo A."/>
            <person name="Salamov A."/>
            <person name="Schmutz J."/>
            <person name="Lucas S."/>
            <person name="Pitluck S."/>
            <person name="Rosenblum E."/>
            <person name="Stajich J."/>
            <person name="Eisen M."/>
            <person name="Grigoriev I.V."/>
        </authorList>
    </citation>
    <scope>NUCLEOTIDE SEQUENCE [LARGE SCALE GENOMIC DNA]</scope>
    <source>
        <strain evidence="6">JAM81 / FGSC 10211</strain>
    </source>
</reference>
<dbReference type="InterPro" id="IPR036419">
    <property type="entry name" value="Ribosomal_S3_C_sf"/>
</dbReference>
<evidence type="ECO:0000256" key="1">
    <source>
        <dbReference type="ARBA" id="ARBA00010761"/>
    </source>
</evidence>
<gene>
    <name evidence="5" type="ORF">BATDEDRAFT_88914</name>
</gene>